<reference evidence="1" key="2">
    <citation type="submission" date="2020-10" db="EMBL/GenBank/DDBJ databases">
        <title>Mucilaginibacter sp. nov., isolated from soil.</title>
        <authorList>
            <person name="Jeon C.O."/>
        </authorList>
    </citation>
    <scope>NUCLEOTIDE SEQUENCE</scope>
    <source>
        <strain evidence="1">R11</strain>
    </source>
</reference>
<gene>
    <name evidence="1" type="ORF">GSY63_23750</name>
</gene>
<accession>A0A966DV22</accession>
<proteinExistence type="predicted"/>
<sequence length="55" mass="6488">MLEKASSEVNVVVATSRVEGFDGETKEDESSFLHEKIKDRAKRDRRWIFLRCIQF</sequence>
<evidence type="ECO:0000313" key="1">
    <source>
        <dbReference type="EMBL" id="NCD72400.1"/>
    </source>
</evidence>
<dbReference type="AlphaFoldDB" id="A0A966DV22"/>
<keyword evidence="2" id="KW-1185">Reference proteome</keyword>
<dbReference type="Proteomes" id="UP000638732">
    <property type="component" value="Unassembled WGS sequence"/>
</dbReference>
<evidence type="ECO:0000313" key="2">
    <source>
        <dbReference type="Proteomes" id="UP000638732"/>
    </source>
</evidence>
<dbReference type="EMBL" id="WWEO01000045">
    <property type="protein sequence ID" value="NCD72400.1"/>
    <property type="molecule type" value="Genomic_DNA"/>
</dbReference>
<name>A0A966DV22_9SPHI</name>
<protein>
    <submittedName>
        <fullName evidence="1">Uncharacterized protein</fullName>
    </submittedName>
</protein>
<organism evidence="1 2">
    <name type="scientific">Mucilaginibacter agri</name>
    <dbReference type="NCBI Taxonomy" id="2695265"/>
    <lineage>
        <taxon>Bacteria</taxon>
        <taxon>Pseudomonadati</taxon>
        <taxon>Bacteroidota</taxon>
        <taxon>Sphingobacteriia</taxon>
        <taxon>Sphingobacteriales</taxon>
        <taxon>Sphingobacteriaceae</taxon>
        <taxon>Mucilaginibacter</taxon>
    </lineage>
</organism>
<dbReference type="RefSeq" id="WP_166588346.1">
    <property type="nucleotide sequence ID" value="NZ_WWEO01000045.1"/>
</dbReference>
<comment type="caution">
    <text evidence="1">The sequence shown here is derived from an EMBL/GenBank/DDBJ whole genome shotgun (WGS) entry which is preliminary data.</text>
</comment>
<reference evidence="1" key="1">
    <citation type="submission" date="2020-01" db="EMBL/GenBank/DDBJ databases">
        <authorList>
            <person name="Seo Y.L."/>
        </authorList>
    </citation>
    <scope>NUCLEOTIDE SEQUENCE</scope>
    <source>
        <strain evidence="1">R11</strain>
    </source>
</reference>